<dbReference type="Gene3D" id="1.25.40.10">
    <property type="entry name" value="Tetratricopeptide repeat domain"/>
    <property type="match status" value="3"/>
</dbReference>
<gene>
    <name evidence="4" type="ORF">Fot_17130</name>
</gene>
<name>A0ABD1VEG9_9LAMI</name>
<feature type="repeat" description="PPR" evidence="3">
    <location>
        <begin position="99"/>
        <end position="133"/>
    </location>
</feature>
<evidence type="ECO:0000256" key="3">
    <source>
        <dbReference type="PROSITE-ProRule" id="PRU00708"/>
    </source>
</evidence>
<dbReference type="Proteomes" id="UP001604277">
    <property type="component" value="Unassembled WGS sequence"/>
</dbReference>
<dbReference type="PROSITE" id="PS51375">
    <property type="entry name" value="PPR"/>
    <property type="match status" value="4"/>
</dbReference>
<dbReference type="Pfam" id="PF13041">
    <property type="entry name" value="PPR_2"/>
    <property type="match status" value="2"/>
</dbReference>
<proteinExistence type="inferred from homology"/>
<comment type="caution">
    <text evidence="4">The sequence shown here is derived from an EMBL/GenBank/DDBJ whole genome shotgun (WGS) entry which is preliminary data.</text>
</comment>
<sequence>MEGKISDAIGLFKKIIGMGFQPCIKTWGTLIKGLCRSGNAEVGLRLLEEVGNGNGRSDLRFKPDVICYSTLIDGLCKEGLVDKGKQLYLEMKGRGIVPNVVTYGSLIHGLCEGGDWEEAKRFFMEMLDQGIRPNMGEEPDSFAYSILMNAFSLNNKIDDAKELFAFMEAKGHKPNDVCYNVLINVYCKCHKLEEAMRLFKEMINCLSSSNVK</sequence>
<protein>
    <submittedName>
        <fullName evidence="4">Pentatricopeptide repeat-containing protein</fullName>
    </submittedName>
</protein>
<feature type="repeat" description="PPR" evidence="3">
    <location>
        <begin position="175"/>
        <end position="205"/>
    </location>
</feature>
<accession>A0ABD1VEG9</accession>
<comment type="similarity">
    <text evidence="1">Belongs to the PPR family. P subfamily.</text>
</comment>
<dbReference type="NCBIfam" id="TIGR00756">
    <property type="entry name" value="PPR"/>
    <property type="match status" value="5"/>
</dbReference>
<evidence type="ECO:0000313" key="4">
    <source>
        <dbReference type="EMBL" id="KAL2535739.1"/>
    </source>
</evidence>
<organism evidence="4 5">
    <name type="scientific">Forsythia ovata</name>
    <dbReference type="NCBI Taxonomy" id="205694"/>
    <lineage>
        <taxon>Eukaryota</taxon>
        <taxon>Viridiplantae</taxon>
        <taxon>Streptophyta</taxon>
        <taxon>Embryophyta</taxon>
        <taxon>Tracheophyta</taxon>
        <taxon>Spermatophyta</taxon>
        <taxon>Magnoliopsida</taxon>
        <taxon>eudicotyledons</taxon>
        <taxon>Gunneridae</taxon>
        <taxon>Pentapetalae</taxon>
        <taxon>asterids</taxon>
        <taxon>lamiids</taxon>
        <taxon>Lamiales</taxon>
        <taxon>Oleaceae</taxon>
        <taxon>Forsythieae</taxon>
        <taxon>Forsythia</taxon>
    </lineage>
</organism>
<dbReference type="PANTHER" id="PTHR47941">
    <property type="entry name" value="PENTATRICOPEPTIDE REPEAT-CONTAINING PROTEIN 3, MITOCHONDRIAL"/>
    <property type="match status" value="1"/>
</dbReference>
<keyword evidence="5" id="KW-1185">Reference proteome</keyword>
<dbReference type="SUPFAM" id="SSF81901">
    <property type="entry name" value="HCP-like"/>
    <property type="match status" value="1"/>
</dbReference>
<dbReference type="InterPro" id="IPR011990">
    <property type="entry name" value="TPR-like_helical_dom_sf"/>
</dbReference>
<feature type="repeat" description="PPR" evidence="3">
    <location>
        <begin position="140"/>
        <end position="174"/>
    </location>
</feature>
<reference evidence="5" key="1">
    <citation type="submission" date="2024-07" db="EMBL/GenBank/DDBJ databases">
        <title>Two chromosome-level genome assemblies of Korean endemic species Abeliophyllum distichum and Forsythia ovata (Oleaceae).</title>
        <authorList>
            <person name="Jang H."/>
        </authorList>
    </citation>
    <scope>NUCLEOTIDE SEQUENCE [LARGE SCALE GENOMIC DNA]</scope>
</reference>
<feature type="repeat" description="PPR" evidence="3">
    <location>
        <begin position="64"/>
        <end position="98"/>
    </location>
</feature>
<dbReference type="Pfam" id="PF01535">
    <property type="entry name" value="PPR"/>
    <property type="match status" value="1"/>
</dbReference>
<keyword evidence="2" id="KW-0677">Repeat</keyword>
<evidence type="ECO:0000256" key="1">
    <source>
        <dbReference type="ARBA" id="ARBA00007626"/>
    </source>
</evidence>
<dbReference type="AlphaFoldDB" id="A0ABD1VEG9"/>
<dbReference type="EMBL" id="JBFOLJ010000005">
    <property type="protein sequence ID" value="KAL2535739.1"/>
    <property type="molecule type" value="Genomic_DNA"/>
</dbReference>
<evidence type="ECO:0000313" key="5">
    <source>
        <dbReference type="Proteomes" id="UP001604277"/>
    </source>
</evidence>
<evidence type="ECO:0000256" key="2">
    <source>
        <dbReference type="ARBA" id="ARBA00022737"/>
    </source>
</evidence>
<dbReference type="InterPro" id="IPR002885">
    <property type="entry name" value="PPR_rpt"/>
</dbReference>